<dbReference type="InterPro" id="IPR001111">
    <property type="entry name" value="TGF-b_propeptide"/>
</dbReference>
<dbReference type="Proteomes" id="UP001461498">
    <property type="component" value="Unassembled WGS sequence"/>
</dbReference>
<dbReference type="AlphaFoldDB" id="A0AAW1DDE7"/>
<dbReference type="EMBL" id="JAPXFL010000004">
    <property type="protein sequence ID" value="KAK9507168.1"/>
    <property type="molecule type" value="Genomic_DNA"/>
</dbReference>
<feature type="region of interest" description="Disordered" evidence="1">
    <location>
        <begin position="277"/>
        <end position="315"/>
    </location>
</feature>
<protein>
    <recommendedName>
        <fullName evidence="2">TGF-beta propeptide domain-containing protein</fullName>
    </recommendedName>
</protein>
<comment type="caution">
    <text evidence="3">The sequence shown here is derived from an EMBL/GenBank/DDBJ whole genome shotgun (WGS) entry which is preliminary data.</text>
</comment>
<organism evidence="3 4">
    <name type="scientific">Rhynocoris fuscipes</name>
    <dbReference type="NCBI Taxonomy" id="488301"/>
    <lineage>
        <taxon>Eukaryota</taxon>
        <taxon>Metazoa</taxon>
        <taxon>Ecdysozoa</taxon>
        <taxon>Arthropoda</taxon>
        <taxon>Hexapoda</taxon>
        <taxon>Insecta</taxon>
        <taxon>Pterygota</taxon>
        <taxon>Neoptera</taxon>
        <taxon>Paraneoptera</taxon>
        <taxon>Hemiptera</taxon>
        <taxon>Heteroptera</taxon>
        <taxon>Panheteroptera</taxon>
        <taxon>Cimicomorpha</taxon>
        <taxon>Reduviidae</taxon>
        <taxon>Harpactorinae</taxon>
        <taxon>Harpactorini</taxon>
        <taxon>Rhynocoris</taxon>
    </lineage>
</organism>
<dbReference type="Pfam" id="PF00688">
    <property type="entry name" value="TGFb_propeptide"/>
    <property type="match status" value="1"/>
</dbReference>
<evidence type="ECO:0000256" key="1">
    <source>
        <dbReference type="SAM" id="MobiDB-lite"/>
    </source>
</evidence>
<evidence type="ECO:0000313" key="4">
    <source>
        <dbReference type="Proteomes" id="UP001461498"/>
    </source>
</evidence>
<gene>
    <name evidence="3" type="ORF">O3M35_007080</name>
</gene>
<feature type="domain" description="TGF-beta propeptide" evidence="2">
    <location>
        <begin position="143"/>
        <end position="211"/>
    </location>
</feature>
<evidence type="ECO:0000313" key="3">
    <source>
        <dbReference type="EMBL" id="KAK9507168.1"/>
    </source>
</evidence>
<sequence length="315" mass="36294">MIKQNVLMFANRSPNSTTNGTVITPHAKDEIMKKTIQELLSEWKQSSRTDKEQIFYPTCELPRNTDEETWQGSQALNLYFDLPFSSVSIGGPIVQFQSAFLKLYKLSQGNTTIQITEDCSNNPNNCEMDGKKYIYSPNGGSLLQDDKQIRVSVYWYTRSVKKHRIKKKLLDSKMMPVVGEEWTEFNIKPAVNAWRENGRNFGLTVEVEDEDRVILNALKYFEQMNCSLDGSVSNSPLSDSRSWKFPVIYLKMIEFQENHSVYQSVKYPLVENSHRVRHHHVTSPQQQSNRPQPSEETPANDSIESIRWGDPSSLK</sequence>
<proteinExistence type="predicted"/>
<name>A0AAW1DDE7_9HEMI</name>
<keyword evidence="4" id="KW-1185">Reference proteome</keyword>
<evidence type="ECO:0000259" key="2">
    <source>
        <dbReference type="Pfam" id="PF00688"/>
    </source>
</evidence>
<reference evidence="3 4" key="1">
    <citation type="submission" date="2022-12" db="EMBL/GenBank/DDBJ databases">
        <title>Chromosome-level genome assembly of true bugs.</title>
        <authorList>
            <person name="Ma L."/>
            <person name="Li H."/>
        </authorList>
    </citation>
    <scope>NUCLEOTIDE SEQUENCE [LARGE SCALE GENOMIC DNA]</scope>
    <source>
        <strain evidence="3">Lab_2022b</strain>
    </source>
</reference>
<accession>A0AAW1DDE7</accession>
<dbReference type="Gene3D" id="2.60.120.970">
    <property type="match status" value="1"/>
</dbReference>
<feature type="compositionally biased region" description="Low complexity" evidence="1">
    <location>
        <begin position="283"/>
        <end position="294"/>
    </location>
</feature>